<proteinExistence type="predicted"/>
<feature type="compositionally biased region" description="Polar residues" evidence="1">
    <location>
        <begin position="190"/>
        <end position="199"/>
    </location>
</feature>
<accession>A0ABP0MS02</accession>
<feature type="region of interest" description="Disordered" evidence="1">
    <location>
        <begin position="124"/>
        <end position="209"/>
    </location>
</feature>
<dbReference type="Proteomes" id="UP001642484">
    <property type="component" value="Unassembled WGS sequence"/>
</dbReference>
<dbReference type="EMBL" id="CAXAMN010019424">
    <property type="protein sequence ID" value="CAK9054256.1"/>
    <property type="molecule type" value="Genomic_DNA"/>
</dbReference>
<comment type="caution">
    <text evidence="2">The sequence shown here is derived from an EMBL/GenBank/DDBJ whole genome shotgun (WGS) entry which is preliminary data.</text>
</comment>
<reference evidence="2 3" key="1">
    <citation type="submission" date="2024-02" db="EMBL/GenBank/DDBJ databases">
        <authorList>
            <person name="Chen Y."/>
            <person name="Shah S."/>
            <person name="Dougan E. K."/>
            <person name="Thang M."/>
            <person name="Chan C."/>
        </authorList>
    </citation>
    <scope>NUCLEOTIDE SEQUENCE [LARGE SCALE GENOMIC DNA]</scope>
</reference>
<evidence type="ECO:0000256" key="1">
    <source>
        <dbReference type="SAM" id="MobiDB-lite"/>
    </source>
</evidence>
<gene>
    <name evidence="2" type="ORF">CCMP2556_LOCUS27140</name>
</gene>
<evidence type="ECO:0000313" key="3">
    <source>
        <dbReference type="Proteomes" id="UP001642484"/>
    </source>
</evidence>
<feature type="non-terminal residue" evidence="2">
    <location>
        <position position="1"/>
    </location>
</feature>
<organism evidence="2 3">
    <name type="scientific">Durusdinium trenchii</name>
    <dbReference type="NCBI Taxonomy" id="1381693"/>
    <lineage>
        <taxon>Eukaryota</taxon>
        <taxon>Sar</taxon>
        <taxon>Alveolata</taxon>
        <taxon>Dinophyceae</taxon>
        <taxon>Suessiales</taxon>
        <taxon>Symbiodiniaceae</taxon>
        <taxon>Durusdinium</taxon>
    </lineage>
</organism>
<sequence>SASARDVSTRDASTLFDALKGGVESAPASPTSSRSGAFRRPRQALARLASRGRHSQVSTVSTLRFFDASSPRLEATPAPQERDWTVKIEAWSLPSVRGKGPPLPPNGAQVAQIFQRHWEQIRAARPTERCATAPRSPMEKGSVGQPKIRPKVSPKRERRLPELTFFEKPPEREETDFPRPSETFARLLSNEETANSSPRSEGLEAPVSVQRAISRTRTLTLSRAIS</sequence>
<evidence type="ECO:0000313" key="2">
    <source>
        <dbReference type="EMBL" id="CAK9054256.1"/>
    </source>
</evidence>
<protein>
    <submittedName>
        <fullName evidence="2">Uncharacterized protein</fullName>
    </submittedName>
</protein>
<feature type="compositionally biased region" description="Basic and acidic residues" evidence="1">
    <location>
        <begin position="168"/>
        <end position="179"/>
    </location>
</feature>
<keyword evidence="3" id="KW-1185">Reference proteome</keyword>
<feature type="compositionally biased region" description="Basic residues" evidence="1">
    <location>
        <begin position="148"/>
        <end position="158"/>
    </location>
</feature>
<feature type="non-terminal residue" evidence="2">
    <location>
        <position position="226"/>
    </location>
</feature>
<feature type="region of interest" description="Disordered" evidence="1">
    <location>
        <begin position="1"/>
        <end position="41"/>
    </location>
</feature>
<name>A0ABP0MS02_9DINO</name>